<evidence type="ECO:0000256" key="7">
    <source>
        <dbReference type="SAM" id="MobiDB-lite"/>
    </source>
</evidence>
<evidence type="ECO:0000256" key="5">
    <source>
        <dbReference type="ARBA" id="ARBA00022989"/>
    </source>
</evidence>
<feature type="transmembrane region" description="Helical" evidence="8">
    <location>
        <begin position="145"/>
        <end position="165"/>
    </location>
</feature>
<accession>A0A1V6Y0J4</accession>
<protein>
    <recommendedName>
        <fullName evidence="9">Major facilitator superfamily (MFS) profile domain-containing protein</fullName>
    </recommendedName>
</protein>
<comment type="caution">
    <text evidence="10">The sequence shown here is derived from an EMBL/GenBank/DDBJ whole genome shotgun (WGS) entry which is preliminary data.</text>
</comment>
<feature type="transmembrane region" description="Helical" evidence="8">
    <location>
        <begin position="112"/>
        <end position="133"/>
    </location>
</feature>
<name>A0A1V6Y0J4_PENNA</name>
<dbReference type="EMBL" id="MOOB01000043">
    <property type="protein sequence ID" value="OQE80932.1"/>
    <property type="molecule type" value="Genomic_DNA"/>
</dbReference>
<dbReference type="InterPro" id="IPR020846">
    <property type="entry name" value="MFS_dom"/>
</dbReference>
<keyword evidence="5 8" id="KW-1133">Transmembrane helix</keyword>
<dbReference type="PROSITE" id="PS50850">
    <property type="entry name" value="MFS"/>
    <property type="match status" value="1"/>
</dbReference>
<dbReference type="OMA" id="YKYGEWL"/>
<keyword evidence="3" id="KW-1003">Cell membrane</keyword>
<comment type="subcellular location">
    <subcellularLocation>
        <location evidence="1">Cell membrane</location>
        <topology evidence="1">Multi-pass membrane protein</topology>
    </subcellularLocation>
</comment>
<keyword evidence="6 8" id="KW-0472">Membrane</keyword>
<evidence type="ECO:0000256" key="8">
    <source>
        <dbReference type="SAM" id="Phobius"/>
    </source>
</evidence>
<dbReference type="Pfam" id="PF07690">
    <property type="entry name" value="MFS_1"/>
    <property type="match status" value="1"/>
</dbReference>
<evidence type="ECO:0000259" key="9">
    <source>
        <dbReference type="PROSITE" id="PS50850"/>
    </source>
</evidence>
<evidence type="ECO:0000313" key="11">
    <source>
        <dbReference type="Proteomes" id="UP000191691"/>
    </source>
</evidence>
<feature type="transmembrane region" description="Helical" evidence="8">
    <location>
        <begin position="177"/>
        <end position="197"/>
    </location>
</feature>
<feature type="region of interest" description="Disordered" evidence="7">
    <location>
        <begin position="66"/>
        <end position="94"/>
    </location>
</feature>
<feature type="transmembrane region" description="Helical" evidence="8">
    <location>
        <begin position="335"/>
        <end position="360"/>
    </location>
</feature>
<keyword evidence="11" id="KW-1185">Reference proteome</keyword>
<feature type="transmembrane region" description="Helical" evidence="8">
    <location>
        <begin position="264"/>
        <end position="286"/>
    </location>
</feature>
<organism evidence="10 11">
    <name type="scientific">Penicillium nalgiovense</name>
    <dbReference type="NCBI Taxonomy" id="60175"/>
    <lineage>
        <taxon>Eukaryota</taxon>
        <taxon>Fungi</taxon>
        <taxon>Dikarya</taxon>
        <taxon>Ascomycota</taxon>
        <taxon>Pezizomycotina</taxon>
        <taxon>Eurotiomycetes</taxon>
        <taxon>Eurotiomycetidae</taxon>
        <taxon>Eurotiales</taxon>
        <taxon>Aspergillaceae</taxon>
        <taxon>Penicillium</taxon>
    </lineage>
</organism>
<feature type="transmembrane region" description="Helical" evidence="8">
    <location>
        <begin position="453"/>
        <end position="475"/>
    </location>
</feature>
<feature type="transmembrane region" description="Helical" evidence="8">
    <location>
        <begin position="420"/>
        <end position="441"/>
    </location>
</feature>
<feature type="transmembrane region" description="Helical" evidence="8">
    <location>
        <begin position="203"/>
        <end position="225"/>
    </location>
</feature>
<feature type="transmembrane region" description="Helical" evidence="8">
    <location>
        <begin position="516"/>
        <end position="536"/>
    </location>
</feature>
<dbReference type="CDD" id="cd17323">
    <property type="entry name" value="MFS_Tpo1_MDR_like"/>
    <property type="match status" value="1"/>
</dbReference>
<evidence type="ECO:0000313" key="10">
    <source>
        <dbReference type="EMBL" id="OQE80932.1"/>
    </source>
</evidence>
<evidence type="ECO:0000256" key="6">
    <source>
        <dbReference type="ARBA" id="ARBA00023136"/>
    </source>
</evidence>
<dbReference type="PANTHER" id="PTHR23502:SF135">
    <property type="entry name" value="MAJOR FACILITATOR SUPERFAMILY (MFS) PROFILE DOMAIN-CONTAINING PROTEIN-RELATED"/>
    <property type="match status" value="1"/>
</dbReference>
<dbReference type="InterPro" id="IPR011701">
    <property type="entry name" value="MFS"/>
</dbReference>
<reference evidence="11" key="1">
    <citation type="journal article" date="2017" name="Nat. Microbiol.">
        <title>Global analysis of biosynthetic gene clusters reveals vast potential of secondary metabolite production in Penicillium species.</title>
        <authorList>
            <person name="Nielsen J.C."/>
            <person name="Grijseels S."/>
            <person name="Prigent S."/>
            <person name="Ji B."/>
            <person name="Dainat J."/>
            <person name="Nielsen K.F."/>
            <person name="Frisvad J.C."/>
            <person name="Workman M."/>
            <person name="Nielsen J."/>
        </authorList>
    </citation>
    <scope>NUCLEOTIDE SEQUENCE [LARGE SCALE GENOMIC DNA]</scope>
    <source>
        <strain evidence="11">IBT 13039</strain>
    </source>
</reference>
<dbReference type="SUPFAM" id="SSF103473">
    <property type="entry name" value="MFS general substrate transporter"/>
    <property type="match status" value="1"/>
</dbReference>
<dbReference type="InterPro" id="IPR036259">
    <property type="entry name" value="MFS_trans_sf"/>
</dbReference>
<dbReference type="FunFam" id="1.20.1250.20:FF:000011">
    <property type="entry name" value="MFS multidrug transporter, putative"/>
    <property type="match status" value="1"/>
</dbReference>
<dbReference type="PANTHER" id="PTHR23502">
    <property type="entry name" value="MAJOR FACILITATOR SUPERFAMILY"/>
    <property type="match status" value="1"/>
</dbReference>
<comment type="similarity">
    <text evidence="2">Belongs to the major facilitator superfamily.</text>
</comment>
<gene>
    <name evidence="10" type="ORF">PENNAL_c0043G06871</name>
</gene>
<dbReference type="GO" id="GO:0022857">
    <property type="term" value="F:transmembrane transporter activity"/>
    <property type="evidence" value="ECO:0007669"/>
    <property type="project" value="InterPro"/>
</dbReference>
<feature type="transmembrane region" description="Helical" evidence="8">
    <location>
        <begin position="487"/>
        <end position="510"/>
    </location>
</feature>
<feature type="transmembrane region" description="Helical" evidence="8">
    <location>
        <begin position="380"/>
        <end position="399"/>
    </location>
</feature>
<dbReference type="STRING" id="60175.A0A1V6Y0J4"/>
<dbReference type="GO" id="GO:0005886">
    <property type="term" value="C:plasma membrane"/>
    <property type="evidence" value="ECO:0007669"/>
    <property type="project" value="UniProtKB-SubCell"/>
</dbReference>
<evidence type="ECO:0000256" key="4">
    <source>
        <dbReference type="ARBA" id="ARBA00022692"/>
    </source>
</evidence>
<proteinExistence type="inferred from homology"/>
<evidence type="ECO:0000256" key="1">
    <source>
        <dbReference type="ARBA" id="ARBA00004651"/>
    </source>
</evidence>
<sequence length="550" mass="59919">MNPPNRGPGFKPAGSGHYNTEERRVIKGGILYQYKGTKLVLRPQFLFVQPSSTARRMMKLSSNYETEANLTTDEEAAKPPTHKSEDDVVDWDGPDDPKNPLNWSGTKSFGHVVIVAVLSMVVNIASTMVAPAMEGVSRDLEITNMTLATLAVSIYLLGFALGPLVISSLSEMYGRLIVYHVCNTIFVIFVVACALSKTTAQFIIFRFITGCAGAAPLSLGGGTIADVIPIEKRGAAAALFGLGPLLGPVLGPVIGGFIAEAKDWRWTFWVVAILGGAAGIGTFIFMRETHPNTLLERKAVYLRRATGNPHLRSKFDRGLTKQQIIVAALVRPTKLLIFSPIVLVLSIYVALIFGLLYLLFATFSMVFEGQYGFSTGISGLAYLGLGVGELLGLLLFGILSDRLLKAKMAAANVQESKPEYRLVLMMWFPPVIGPGLFIYGWSAYYQVHWMVPIFGTFIVGFGAFFVIMPSQLYLVDLFGSDAAASALGANILLRSMFGAFLPLAGSHMYATLNYGWGNTLLGFLALAFAPVPILFYRYGEWLRSRTTVKL</sequence>
<evidence type="ECO:0000256" key="2">
    <source>
        <dbReference type="ARBA" id="ARBA00008335"/>
    </source>
</evidence>
<evidence type="ECO:0000256" key="3">
    <source>
        <dbReference type="ARBA" id="ARBA00022475"/>
    </source>
</evidence>
<dbReference type="Gene3D" id="1.20.1250.20">
    <property type="entry name" value="MFS general substrate transporter like domains"/>
    <property type="match status" value="1"/>
</dbReference>
<dbReference type="AlphaFoldDB" id="A0A1V6Y0J4"/>
<feature type="transmembrane region" description="Helical" evidence="8">
    <location>
        <begin position="237"/>
        <end position="258"/>
    </location>
</feature>
<feature type="domain" description="Major facilitator superfamily (MFS) profile" evidence="9">
    <location>
        <begin position="111"/>
        <end position="542"/>
    </location>
</feature>
<dbReference type="Proteomes" id="UP000191691">
    <property type="component" value="Unassembled WGS sequence"/>
</dbReference>
<keyword evidence="4 8" id="KW-0812">Transmembrane</keyword>